<name>A0A2U2MQ63_9BIFI</name>
<evidence type="ECO:0000313" key="2">
    <source>
        <dbReference type="EMBL" id="PWG58990.1"/>
    </source>
</evidence>
<dbReference type="Proteomes" id="UP000245753">
    <property type="component" value="Unassembled WGS sequence"/>
</dbReference>
<dbReference type="AlphaFoldDB" id="A0A2U2MQ63"/>
<keyword evidence="1" id="KW-0472">Membrane</keyword>
<protein>
    <submittedName>
        <fullName evidence="2">Uncharacterized protein</fullName>
    </submittedName>
</protein>
<feature type="transmembrane region" description="Helical" evidence="1">
    <location>
        <begin position="21"/>
        <end position="43"/>
    </location>
</feature>
<keyword evidence="1" id="KW-1133">Transmembrane helix</keyword>
<evidence type="ECO:0000256" key="1">
    <source>
        <dbReference type="SAM" id="Phobius"/>
    </source>
</evidence>
<feature type="transmembrane region" description="Helical" evidence="1">
    <location>
        <begin position="63"/>
        <end position="81"/>
    </location>
</feature>
<gene>
    <name evidence="2" type="ORF">DF200_09950</name>
</gene>
<keyword evidence="1" id="KW-0812">Transmembrane</keyword>
<proteinExistence type="predicted"/>
<dbReference type="EMBL" id="QFFN01000048">
    <property type="protein sequence ID" value="PWG58990.1"/>
    <property type="molecule type" value="Genomic_DNA"/>
</dbReference>
<organism evidence="2 3">
    <name type="scientific">Bifidobacterium catulorum</name>
    <dbReference type="NCBI Taxonomy" id="1630173"/>
    <lineage>
        <taxon>Bacteria</taxon>
        <taxon>Bacillati</taxon>
        <taxon>Actinomycetota</taxon>
        <taxon>Actinomycetes</taxon>
        <taxon>Bifidobacteriales</taxon>
        <taxon>Bifidobacteriaceae</taxon>
        <taxon>Bifidobacterium</taxon>
    </lineage>
</organism>
<accession>A0A2U2MQ63</accession>
<reference evidence="2 3" key="1">
    <citation type="journal article" date="2018" name="Int. J. Syst. Evol. Microbiol.">
        <title>Bifidobacterium catulorum sp. nov., a novel taxon from the faeces of the baby common marmoset (Callithrix jacchus).</title>
        <authorList>
            <person name="Modesto M."/>
            <person name="Michelini S."/>
            <person name="Oki K."/>
            <person name="Biavati B."/>
            <person name="Watanabe K."/>
            <person name="Mattarelli P."/>
        </authorList>
    </citation>
    <scope>NUCLEOTIDE SEQUENCE [LARGE SCALE GENOMIC DNA]</scope>
    <source>
        <strain evidence="2 3">MRM 8.19</strain>
    </source>
</reference>
<sequence>MIAWYGMRVSLIRLVSHQGALVRNVLSALSLFRVALQVVIAFATKDGLEESLLKELSSLDISVVKGIVFAKTCIICILLILL</sequence>
<comment type="caution">
    <text evidence="2">The sequence shown here is derived from an EMBL/GenBank/DDBJ whole genome shotgun (WGS) entry which is preliminary data.</text>
</comment>
<evidence type="ECO:0000313" key="3">
    <source>
        <dbReference type="Proteomes" id="UP000245753"/>
    </source>
</evidence>
<keyword evidence="3" id="KW-1185">Reference proteome</keyword>